<comment type="caution">
    <text evidence="1">The sequence shown here is derived from an EMBL/GenBank/DDBJ whole genome shotgun (WGS) entry which is preliminary data.</text>
</comment>
<reference evidence="1" key="1">
    <citation type="submission" date="2021-10" db="EMBL/GenBank/DDBJ databases">
        <title>Tamlana sargassums sp. nov., and Tamlana laminarinivorans sp. nov., two new bacteria isolated from the brown alga.</title>
        <authorList>
            <person name="Li J."/>
        </authorList>
    </citation>
    <scope>NUCLEOTIDE SEQUENCE</scope>
    <source>
        <strain evidence="1">PT2-4</strain>
    </source>
</reference>
<dbReference type="PROSITE" id="PS51257">
    <property type="entry name" value="PROKAR_LIPOPROTEIN"/>
    <property type="match status" value="1"/>
</dbReference>
<sequence>MRRIIIPIIALLMFSCEEQDQNQSTNSENAIEALTEYAIVNKIFQDTGNNSGDTVLSAESTTTNKNSGLKTEAEITIEPLDYATFPKTITINYGDGIVGQDGVTRKGVVTIVSTNWYRATGSEHTTTFNNFYHNEYLVEGTHFTKNLGENSDGNLQFEVTVTDGKITDTVGETINFTEDVLRTWIAGSTTPLNIWDDEYMLDGIQSGTSTKGVNYELTIEESLHFTLLPRNIESGILNVALGSFTDIKINYETSTITILGVSYPFGD</sequence>
<proteinExistence type="predicted"/>
<gene>
    <name evidence="1" type="ORF">LG649_01700</name>
</gene>
<evidence type="ECO:0000313" key="2">
    <source>
        <dbReference type="Proteomes" id="UP001139199"/>
    </source>
</evidence>
<dbReference type="RefSeq" id="WP_226540258.1">
    <property type="nucleotide sequence ID" value="NZ_JAJAPW010000001.1"/>
</dbReference>
<keyword evidence="2" id="KW-1185">Reference proteome</keyword>
<accession>A0A9X1HYZ3</accession>
<evidence type="ECO:0008006" key="3">
    <source>
        <dbReference type="Google" id="ProtNLM"/>
    </source>
</evidence>
<evidence type="ECO:0000313" key="1">
    <source>
        <dbReference type="EMBL" id="MCB4797538.1"/>
    </source>
</evidence>
<dbReference type="AlphaFoldDB" id="A0A9X1HYZ3"/>
<dbReference type="Proteomes" id="UP001139199">
    <property type="component" value="Unassembled WGS sequence"/>
</dbReference>
<name>A0A9X1HYZ3_9FLAO</name>
<protein>
    <recommendedName>
        <fullName evidence="3">Lipoprotein</fullName>
    </recommendedName>
</protein>
<dbReference type="EMBL" id="JAJAPW010000001">
    <property type="protein sequence ID" value="MCB4797538.1"/>
    <property type="molecule type" value="Genomic_DNA"/>
</dbReference>
<organism evidence="1 2">
    <name type="scientific">Neotamlana laminarinivorans</name>
    <dbReference type="NCBI Taxonomy" id="2883124"/>
    <lineage>
        <taxon>Bacteria</taxon>
        <taxon>Pseudomonadati</taxon>
        <taxon>Bacteroidota</taxon>
        <taxon>Flavobacteriia</taxon>
        <taxon>Flavobacteriales</taxon>
        <taxon>Flavobacteriaceae</taxon>
        <taxon>Neotamlana</taxon>
    </lineage>
</organism>